<sequence>MSAGTEELVAEVHGLPLLRRLDEVVELQQAVGQVYLRFSRGPESDASEVSRDKESGCVLPGLSTNPVTPEPWWHREPREWAARQLCQYAHLWERDSDRCGWLLTGVIVGRGPDSEPLLGETTPLAVLAPSCLREAQRVYTEAFSPGRV</sequence>
<evidence type="ECO:0000313" key="3">
    <source>
        <dbReference type="Proteomes" id="UP001165561"/>
    </source>
</evidence>
<comment type="caution">
    <text evidence="2">The sequence shown here is derived from an EMBL/GenBank/DDBJ whole genome shotgun (WGS) entry which is preliminary data.</text>
</comment>
<evidence type="ECO:0000256" key="1">
    <source>
        <dbReference type="SAM" id="MobiDB-lite"/>
    </source>
</evidence>
<protein>
    <submittedName>
        <fullName evidence="2">DUF6098 family protein</fullName>
    </submittedName>
</protein>
<evidence type="ECO:0000313" key="2">
    <source>
        <dbReference type="EMBL" id="MDD9206163.1"/>
    </source>
</evidence>
<feature type="region of interest" description="Disordered" evidence="1">
    <location>
        <begin position="44"/>
        <end position="63"/>
    </location>
</feature>
<organism evidence="2 3">
    <name type="scientific">Georgenia halotolerans</name>
    <dbReference type="NCBI Taxonomy" id="3028317"/>
    <lineage>
        <taxon>Bacteria</taxon>
        <taxon>Bacillati</taxon>
        <taxon>Actinomycetota</taxon>
        <taxon>Actinomycetes</taxon>
        <taxon>Micrococcales</taxon>
        <taxon>Bogoriellaceae</taxon>
        <taxon>Georgenia</taxon>
    </lineage>
</organism>
<feature type="compositionally biased region" description="Basic and acidic residues" evidence="1">
    <location>
        <begin position="44"/>
        <end position="55"/>
    </location>
</feature>
<keyword evidence="3" id="KW-1185">Reference proteome</keyword>
<reference evidence="2" key="1">
    <citation type="submission" date="2023-02" db="EMBL/GenBank/DDBJ databases">
        <title>Georgenia sp.10Sc9-8, isolated from a soil sample collected from the Taklamakan desert.</title>
        <authorList>
            <person name="Liu S."/>
        </authorList>
    </citation>
    <scope>NUCLEOTIDE SEQUENCE</scope>
    <source>
        <strain evidence="2">10Sc9-8</strain>
    </source>
</reference>
<accession>A0ABT5TVR8</accession>
<dbReference type="InterPro" id="IPR046080">
    <property type="entry name" value="DUF6098"/>
</dbReference>
<name>A0ABT5TVR8_9MICO</name>
<dbReference type="EMBL" id="JARACI010000799">
    <property type="protein sequence ID" value="MDD9206163.1"/>
    <property type="molecule type" value="Genomic_DNA"/>
</dbReference>
<gene>
    <name evidence="2" type="ORF">PU560_06735</name>
</gene>
<dbReference type="Pfam" id="PF19593">
    <property type="entry name" value="DUF6098"/>
    <property type="match status" value="1"/>
</dbReference>
<proteinExistence type="predicted"/>
<dbReference type="Proteomes" id="UP001165561">
    <property type="component" value="Unassembled WGS sequence"/>
</dbReference>